<keyword evidence="1" id="KW-0472">Membrane</keyword>
<name>A0A3Q7EZL4_SOLLC</name>
<evidence type="ECO:0000313" key="3">
    <source>
        <dbReference type="Proteomes" id="UP000004994"/>
    </source>
</evidence>
<reference evidence="2" key="1">
    <citation type="journal article" date="2012" name="Nature">
        <title>The tomato genome sequence provides insights into fleshy fruit evolution.</title>
        <authorList>
            <consortium name="Tomato Genome Consortium"/>
        </authorList>
    </citation>
    <scope>NUCLEOTIDE SEQUENCE [LARGE SCALE GENOMIC DNA]</scope>
    <source>
        <strain evidence="2">cv. Heinz 1706</strain>
    </source>
</reference>
<dbReference type="PaxDb" id="4081-Solyc02g065390.1.1"/>
<accession>A0A3Q7EZL4</accession>
<dbReference type="EnsemblPlants" id="Solyc02g065390.1.1">
    <property type="protein sequence ID" value="Solyc02g065390.1.1.1"/>
    <property type="gene ID" value="Solyc02g065390.1"/>
</dbReference>
<feature type="transmembrane region" description="Helical" evidence="1">
    <location>
        <begin position="6"/>
        <end position="36"/>
    </location>
</feature>
<protein>
    <submittedName>
        <fullName evidence="2">Uncharacterized protein</fullName>
    </submittedName>
</protein>
<dbReference type="InParanoid" id="A0A3Q7EZL4"/>
<evidence type="ECO:0000313" key="2">
    <source>
        <dbReference type="EnsemblPlants" id="Solyc02g065390.1.1.1"/>
    </source>
</evidence>
<dbReference type="AlphaFoldDB" id="A0A3Q7EZL4"/>
<sequence length="51" mass="6160">MLGLSVFNHCCVLVFIVIYYIIFDIVGMCWMILLFLKRNTSLRMKMKREQK</sequence>
<organism evidence="2">
    <name type="scientific">Solanum lycopersicum</name>
    <name type="common">Tomato</name>
    <name type="synonym">Lycopersicon esculentum</name>
    <dbReference type="NCBI Taxonomy" id="4081"/>
    <lineage>
        <taxon>Eukaryota</taxon>
        <taxon>Viridiplantae</taxon>
        <taxon>Streptophyta</taxon>
        <taxon>Embryophyta</taxon>
        <taxon>Tracheophyta</taxon>
        <taxon>Spermatophyta</taxon>
        <taxon>Magnoliopsida</taxon>
        <taxon>eudicotyledons</taxon>
        <taxon>Gunneridae</taxon>
        <taxon>Pentapetalae</taxon>
        <taxon>asterids</taxon>
        <taxon>lamiids</taxon>
        <taxon>Solanales</taxon>
        <taxon>Solanaceae</taxon>
        <taxon>Solanoideae</taxon>
        <taxon>Solaneae</taxon>
        <taxon>Solanum</taxon>
        <taxon>Solanum subgen. Lycopersicon</taxon>
    </lineage>
</organism>
<evidence type="ECO:0000256" key="1">
    <source>
        <dbReference type="SAM" id="Phobius"/>
    </source>
</evidence>
<keyword evidence="1" id="KW-1133">Transmembrane helix</keyword>
<reference evidence="2" key="2">
    <citation type="submission" date="2019-01" db="UniProtKB">
        <authorList>
            <consortium name="EnsemblPlants"/>
        </authorList>
    </citation>
    <scope>IDENTIFICATION</scope>
    <source>
        <strain evidence="2">cv. Heinz 1706</strain>
    </source>
</reference>
<keyword evidence="3" id="KW-1185">Reference proteome</keyword>
<dbReference type="Gramene" id="Solyc02g065390.1.1">
    <property type="protein sequence ID" value="Solyc02g065390.1.1.1"/>
    <property type="gene ID" value="Solyc02g065390.1"/>
</dbReference>
<keyword evidence="1" id="KW-0812">Transmembrane</keyword>
<proteinExistence type="predicted"/>
<dbReference type="Proteomes" id="UP000004994">
    <property type="component" value="Chromosome 2"/>
</dbReference>